<feature type="compositionally biased region" description="Polar residues" evidence="1">
    <location>
        <begin position="156"/>
        <end position="165"/>
    </location>
</feature>
<protein>
    <submittedName>
        <fullName evidence="2">Uncharacterized protein</fullName>
    </submittedName>
</protein>
<dbReference type="AlphaFoldDB" id="A0AAV5GVU9"/>
<evidence type="ECO:0000256" key="1">
    <source>
        <dbReference type="SAM" id="MobiDB-lite"/>
    </source>
</evidence>
<reference evidence="2 3" key="1">
    <citation type="submission" date="2021-12" db="EMBL/GenBank/DDBJ databases">
        <title>High titer production of polyol ester of fatty acids by Rhodotorula paludigena BS15 towards product separation-free biomass refinery.</title>
        <authorList>
            <person name="Mano J."/>
            <person name="Ono H."/>
            <person name="Tanaka T."/>
            <person name="Naito K."/>
            <person name="Sushida H."/>
            <person name="Ike M."/>
            <person name="Tokuyasu K."/>
            <person name="Kitaoka M."/>
        </authorList>
    </citation>
    <scope>NUCLEOTIDE SEQUENCE [LARGE SCALE GENOMIC DNA]</scope>
    <source>
        <strain evidence="2 3">BS15</strain>
    </source>
</reference>
<sequence>MPRQHIPDFSNTEVLEAHAWSYRNALPSDRQKASHTRRELDEIIEHTIRMPITCILGVDYTMRSKETQAWVEFILLAIVHWMQTNHAMIPQRRMPKTSEAIFTAAKHLKEAEMGRRSVPRPPTPPTYTPGTPPAYEAEPSTSAQSLGRRHCRLNPFTPQTRRSFV</sequence>
<proteinExistence type="predicted"/>
<gene>
    <name evidence="2" type="ORF">Rhopal_006519-T1</name>
</gene>
<evidence type="ECO:0000313" key="2">
    <source>
        <dbReference type="EMBL" id="GJN93462.1"/>
    </source>
</evidence>
<comment type="caution">
    <text evidence="2">The sequence shown here is derived from an EMBL/GenBank/DDBJ whole genome shotgun (WGS) entry which is preliminary data.</text>
</comment>
<organism evidence="2 3">
    <name type="scientific">Rhodotorula paludigena</name>
    <dbReference type="NCBI Taxonomy" id="86838"/>
    <lineage>
        <taxon>Eukaryota</taxon>
        <taxon>Fungi</taxon>
        <taxon>Dikarya</taxon>
        <taxon>Basidiomycota</taxon>
        <taxon>Pucciniomycotina</taxon>
        <taxon>Microbotryomycetes</taxon>
        <taxon>Sporidiobolales</taxon>
        <taxon>Sporidiobolaceae</taxon>
        <taxon>Rhodotorula</taxon>
    </lineage>
</organism>
<feature type="region of interest" description="Disordered" evidence="1">
    <location>
        <begin position="110"/>
        <end position="165"/>
    </location>
</feature>
<keyword evidence="3" id="KW-1185">Reference proteome</keyword>
<name>A0AAV5GVU9_9BASI</name>
<accession>A0AAV5GVU9</accession>
<dbReference type="EMBL" id="BQKY01000014">
    <property type="protein sequence ID" value="GJN93462.1"/>
    <property type="molecule type" value="Genomic_DNA"/>
</dbReference>
<evidence type="ECO:0000313" key="3">
    <source>
        <dbReference type="Proteomes" id="UP001342314"/>
    </source>
</evidence>
<feature type="compositionally biased region" description="Pro residues" evidence="1">
    <location>
        <begin position="119"/>
        <end position="132"/>
    </location>
</feature>
<dbReference type="Proteomes" id="UP001342314">
    <property type="component" value="Unassembled WGS sequence"/>
</dbReference>